<evidence type="ECO:0000313" key="4">
    <source>
        <dbReference type="Proteomes" id="UP000694941"/>
    </source>
</evidence>
<comment type="subcellular location">
    <subcellularLocation>
        <location evidence="1">Nucleus</location>
    </subcellularLocation>
</comment>
<evidence type="ECO:0000256" key="1">
    <source>
        <dbReference type="PROSITE-ProRule" id="PRU00371"/>
    </source>
</evidence>
<accession>A0ABM1B6M3</accession>
<dbReference type="SMART" id="SM00595">
    <property type="entry name" value="MADF"/>
    <property type="match status" value="1"/>
</dbReference>
<keyword evidence="1" id="KW-0539">Nucleus</keyword>
<gene>
    <name evidence="5" type="primary">LOC106460674</name>
</gene>
<evidence type="ECO:0000259" key="2">
    <source>
        <dbReference type="PROSITE" id="PS51029"/>
    </source>
</evidence>
<sequence length="218" mass="25325">MAVNSFRLIELVRKHPILYDITRSDFRDRTKKSAVWNIIASSLGVPAELCKCRWKNLKDVFVKEKRKLEQHVNGTSVKHKRKWKFYDKLTFLCGYMPVKEVEQNSSVISEDLVKEMQQSKEMIVIPHLQEEETESLEISQNRDIFHGIKRKCACISLKGPDKLHLISEVKDEEGHFGETVAAVLRRLTPYQRAVAKVKIQELLLHAEFDEKDVIPSNP</sequence>
<feature type="domain" description="BESS" evidence="3">
    <location>
        <begin position="170"/>
        <end position="209"/>
    </location>
</feature>
<dbReference type="RefSeq" id="XP_013775855.1">
    <property type="nucleotide sequence ID" value="XM_013920401.2"/>
</dbReference>
<proteinExistence type="predicted"/>
<reference evidence="5" key="1">
    <citation type="submission" date="2025-08" db="UniProtKB">
        <authorList>
            <consortium name="RefSeq"/>
        </authorList>
    </citation>
    <scope>IDENTIFICATION</scope>
    <source>
        <tissue evidence="5">Muscle</tissue>
    </source>
</reference>
<dbReference type="PANTHER" id="PTHR12243:SF67">
    <property type="entry name" value="COREPRESSOR OF PANGOLIN, ISOFORM A-RELATED"/>
    <property type="match status" value="1"/>
</dbReference>
<dbReference type="PANTHER" id="PTHR12243">
    <property type="entry name" value="MADF DOMAIN TRANSCRIPTION FACTOR"/>
    <property type="match status" value="1"/>
</dbReference>
<dbReference type="InterPro" id="IPR004210">
    <property type="entry name" value="BESS_motif"/>
</dbReference>
<dbReference type="PROSITE" id="PS51029">
    <property type="entry name" value="MADF"/>
    <property type="match status" value="1"/>
</dbReference>
<keyword evidence="4" id="KW-1185">Reference proteome</keyword>
<dbReference type="InterPro" id="IPR039353">
    <property type="entry name" value="TF_Adf1"/>
</dbReference>
<evidence type="ECO:0000313" key="5">
    <source>
        <dbReference type="RefSeq" id="XP_013775855.1"/>
    </source>
</evidence>
<dbReference type="Proteomes" id="UP000694941">
    <property type="component" value="Unplaced"/>
</dbReference>
<protein>
    <submittedName>
        <fullName evidence="5">Uncharacterized protein LOC106460674 isoform X1</fullName>
    </submittedName>
</protein>
<organism evidence="4 5">
    <name type="scientific">Limulus polyphemus</name>
    <name type="common">Atlantic horseshoe crab</name>
    <dbReference type="NCBI Taxonomy" id="6850"/>
    <lineage>
        <taxon>Eukaryota</taxon>
        <taxon>Metazoa</taxon>
        <taxon>Ecdysozoa</taxon>
        <taxon>Arthropoda</taxon>
        <taxon>Chelicerata</taxon>
        <taxon>Merostomata</taxon>
        <taxon>Xiphosura</taxon>
        <taxon>Limulidae</taxon>
        <taxon>Limulus</taxon>
    </lineage>
</organism>
<dbReference type="GeneID" id="106460674"/>
<evidence type="ECO:0000259" key="3">
    <source>
        <dbReference type="PROSITE" id="PS51031"/>
    </source>
</evidence>
<name>A0ABM1B6M3_LIMPO</name>
<dbReference type="InterPro" id="IPR006578">
    <property type="entry name" value="MADF-dom"/>
</dbReference>
<dbReference type="PROSITE" id="PS51031">
    <property type="entry name" value="BESS"/>
    <property type="match status" value="1"/>
</dbReference>
<feature type="domain" description="MADF" evidence="2">
    <location>
        <begin position="7"/>
        <end position="97"/>
    </location>
</feature>
<dbReference type="Pfam" id="PF10545">
    <property type="entry name" value="MADF_DNA_bdg"/>
    <property type="match status" value="1"/>
</dbReference>